<evidence type="ECO:0000259" key="1">
    <source>
        <dbReference type="Pfam" id="PF05050"/>
    </source>
</evidence>
<dbReference type="STRING" id="1150626.PHAMO_270280"/>
<dbReference type="AlphaFoldDB" id="H8FSV1"/>
<dbReference type="Gene3D" id="3.40.50.150">
    <property type="entry name" value="Vaccinia Virus protein VP39"/>
    <property type="match status" value="1"/>
</dbReference>
<dbReference type="Proteomes" id="UP000004169">
    <property type="component" value="Unassembled WGS sequence"/>
</dbReference>
<dbReference type="PANTHER" id="PTHR34203">
    <property type="entry name" value="METHYLTRANSFERASE, FKBM FAMILY PROTEIN"/>
    <property type="match status" value="1"/>
</dbReference>
<feature type="domain" description="Methyltransferase FkbM" evidence="1">
    <location>
        <begin position="107"/>
        <end position="246"/>
    </location>
</feature>
<dbReference type="eggNOG" id="COG4122">
    <property type="taxonomic scope" value="Bacteria"/>
</dbReference>
<proteinExistence type="predicted"/>
<sequence length="276" mass="30907">MASPRPLSFDANLKILSLWARHIFSIAISKPRRFIAFLPPLPGRQMLLDLRSGRRLEIRLRTINDWCTAKQVFFDNDYGFEKLARGGDLNRRFDEIVESGHSPLILDCGGNIGLAARFFAETYPQAEIVSIEPDRDNIEQAKINTATTKVTTIEAAIASNDGNGTLIDPGLGNNGYRVHESADGAVRLISVNTLIADARAKKCVPFLIKIDIEGFESELFSKNTEWIEAFPILIIELHDWMLPKTANAANFLKTISQLNRDFVFHGENVFSIANDF</sequence>
<reference evidence="2 3" key="1">
    <citation type="journal article" date="2012" name="J. Bacteriol.">
        <title>Draft Genome Sequence of the Purple Photosynthetic Bacterium Phaeospirillum molischianum DSM120, a Particularly Versatile Bacterium.</title>
        <authorList>
            <person name="Duquesne K."/>
            <person name="Prima V."/>
            <person name="Ji B."/>
            <person name="Rouy Z."/>
            <person name="Medigue C."/>
            <person name="Talla E."/>
            <person name="Sturgis J.N."/>
        </authorList>
    </citation>
    <scope>NUCLEOTIDE SEQUENCE [LARGE SCALE GENOMIC DNA]</scope>
    <source>
        <strain evidence="3">DSM120</strain>
    </source>
</reference>
<name>H8FSV1_MAGML</name>
<dbReference type="PANTHER" id="PTHR34203:SF15">
    <property type="entry name" value="SLL1173 PROTEIN"/>
    <property type="match status" value="1"/>
</dbReference>
<dbReference type="InterPro" id="IPR006342">
    <property type="entry name" value="FkbM_mtfrase"/>
</dbReference>
<keyword evidence="2" id="KW-0808">Transferase</keyword>
<dbReference type="GO" id="GO:0032259">
    <property type="term" value="P:methylation"/>
    <property type="evidence" value="ECO:0007669"/>
    <property type="project" value="UniProtKB-KW"/>
</dbReference>
<gene>
    <name evidence="2" type="ORF">PHAMO_270280</name>
</gene>
<keyword evidence="2" id="KW-0489">Methyltransferase</keyword>
<dbReference type="OrthoDB" id="292760at2"/>
<keyword evidence="3" id="KW-1185">Reference proteome</keyword>
<dbReference type="Pfam" id="PF05050">
    <property type="entry name" value="Methyltransf_21"/>
    <property type="match status" value="1"/>
</dbReference>
<dbReference type="NCBIfam" id="TIGR01444">
    <property type="entry name" value="fkbM_fam"/>
    <property type="match status" value="1"/>
</dbReference>
<dbReference type="InterPro" id="IPR029063">
    <property type="entry name" value="SAM-dependent_MTases_sf"/>
</dbReference>
<comment type="caution">
    <text evidence="2">The sequence shown here is derived from an EMBL/GenBank/DDBJ whole genome shotgun (WGS) entry which is preliminary data.</text>
</comment>
<organism evidence="2 3">
    <name type="scientific">Magnetospirillum molischianum DSM 120</name>
    <dbReference type="NCBI Taxonomy" id="1150626"/>
    <lineage>
        <taxon>Bacteria</taxon>
        <taxon>Pseudomonadati</taxon>
        <taxon>Pseudomonadota</taxon>
        <taxon>Alphaproteobacteria</taxon>
        <taxon>Rhodospirillales</taxon>
        <taxon>Rhodospirillaceae</taxon>
        <taxon>Magnetospirillum</taxon>
    </lineage>
</organism>
<dbReference type="EMBL" id="CAHP01000020">
    <property type="protein sequence ID" value="CCG41439.1"/>
    <property type="molecule type" value="Genomic_DNA"/>
</dbReference>
<accession>H8FSV1</accession>
<dbReference type="GO" id="GO:0008168">
    <property type="term" value="F:methyltransferase activity"/>
    <property type="evidence" value="ECO:0007669"/>
    <property type="project" value="UniProtKB-KW"/>
</dbReference>
<evidence type="ECO:0000313" key="2">
    <source>
        <dbReference type="EMBL" id="CCG41439.1"/>
    </source>
</evidence>
<protein>
    <submittedName>
        <fullName evidence="2">Putative SAM-dependent methyltransferase</fullName>
    </submittedName>
</protein>
<evidence type="ECO:0000313" key="3">
    <source>
        <dbReference type="Proteomes" id="UP000004169"/>
    </source>
</evidence>
<dbReference type="InterPro" id="IPR052514">
    <property type="entry name" value="SAM-dependent_MTase"/>
</dbReference>
<dbReference type="SUPFAM" id="SSF53335">
    <property type="entry name" value="S-adenosyl-L-methionine-dependent methyltransferases"/>
    <property type="match status" value="1"/>
</dbReference>